<dbReference type="PANTHER" id="PTHR24193">
    <property type="entry name" value="ANKYRIN REPEAT PROTEIN"/>
    <property type="match status" value="1"/>
</dbReference>
<sequence>IIEHGADVDARDRDGNTPLFLAARYGHVDAARVLLEHGAARHERTRCQSARTALHVAAHFEQVEMCRFLLSAGLDVNATVNSGWTALHVAAKMRNAALAAVLLTHGADPEALGRNRSELWVSGERRPDETPLSVAVSIGAVEIVELLLKAGAKPEPELEAKGHVPSCETPLHKAAARGDARCCRLLVQAGADVNRLCGGFTTPLQVAA</sequence>
<keyword evidence="2 3" id="KW-0040">ANK repeat</keyword>
<dbReference type="GO" id="GO:0005634">
    <property type="term" value="C:nucleus"/>
    <property type="evidence" value="ECO:0007669"/>
    <property type="project" value="TreeGrafter"/>
</dbReference>
<dbReference type="GO" id="GO:0045944">
    <property type="term" value="P:positive regulation of transcription by RNA polymerase II"/>
    <property type="evidence" value="ECO:0007669"/>
    <property type="project" value="TreeGrafter"/>
</dbReference>
<evidence type="ECO:0000313" key="4">
    <source>
        <dbReference type="EMBL" id="KAA8895529.1"/>
    </source>
</evidence>
<feature type="repeat" description="ANK" evidence="3">
    <location>
        <begin position="49"/>
        <end position="81"/>
    </location>
</feature>
<accession>A0A5J5EKE7</accession>
<dbReference type="Gene3D" id="1.25.40.20">
    <property type="entry name" value="Ankyrin repeat-containing domain"/>
    <property type="match status" value="3"/>
</dbReference>
<dbReference type="OrthoDB" id="341259at2759"/>
<keyword evidence="1" id="KW-0677">Repeat</keyword>
<dbReference type="EMBL" id="VXIS01000259">
    <property type="protein sequence ID" value="KAA8895529.1"/>
    <property type="molecule type" value="Genomic_DNA"/>
</dbReference>
<reference evidence="4 5" key="1">
    <citation type="submission" date="2019-09" db="EMBL/GenBank/DDBJ databases">
        <title>Draft genome of the ectomycorrhizal ascomycete Sphaerosporella brunnea.</title>
        <authorList>
            <consortium name="DOE Joint Genome Institute"/>
            <person name="Benucci G.M."/>
            <person name="Marozzi G."/>
            <person name="Antonielli L."/>
            <person name="Sanchez S."/>
            <person name="Marco P."/>
            <person name="Wang X."/>
            <person name="Falini L.B."/>
            <person name="Barry K."/>
            <person name="Haridas S."/>
            <person name="Lipzen A."/>
            <person name="Labutti K."/>
            <person name="Grigoriev I.V."/>
            <person name="Murat C."/>
            <person name="Martin F."/>
            <person name="Albertini E."/>
            <person name="Donnini D."/>
            <person name="Bonito G."/>
        </authorList>
    </citation>
    <scope>NUCLEOTIDE SEQUENCE [LARGE SCALE GENOMIC DNA]</scope>
    <source>
        <strain evidence="4 5">Sb_GMNB300</strain>
    </source>
</reference>
<comment type="caution">
    <text evidence="4">The sequence shown here is derived from an EMBL/GenBank/DDBJ whole genome shotgun (WGS) entry which is preliminary data.</text>
</comment>
<dbReference type="InterPro" id="IPR036770">
    <property type="entry name" value="Ankyrin_rpt-contain_sf"/>
</dbReference>
<dbReference type="InterPro" id="IPR002110">
    <property type="entry name" value="Ankyrin_rpt"/>
</dbReference>
<dbReference type="PANTHER" id="PTHR24193:SF121">
    <property type="entry name" value="ADA2A-CONTAINING COMPLEX COMPONENT 3, ISOFORM D"/>
    <property type="match status" value="1"/>
</dbReference>
<evidence type="ECO:0000256" key="1">
    <source>
        <dbReference type="ARBA" id="ARBA00022737"/>
    </source>
</evidence>
<feature type="non-terminal residue" evidence="4">
    <location>
        <position position="208"/>
    </location>
</feature>
<proteinExistence type="predicted"/>
<dbReference type="InParanoid" id="A0A5J5EKE7"/>
<dbReference type="PRINTS" id="PR01415">
    <property type="entry name" value="ANKYRIN"/>
</dbReference>
<evidence type="ECO:0000256" key="3">
    <source>
        <dbReference type="PROSITE-ProRule" id="PRU00023"/>
    </source>
</evidence>
<feature type="repeat" description="ANK" evidence="3">
    <location>
        <begin position="127"/>
        <end position="159"/>
    </location>
</feature>
<dbReference type="SUPFAM" id="SSF48403">
    <property type="entry name" value="Ankyrin repeat"/>
    <property type="match status" value="1"/>
</dbReference>
<dbReference type="Proteomes" id="UP000326924">
    <property type="component" value="Unassembled WGS sequence"/>
</dbReference>
<feature type="repeat" description="ANK" evidence="3">
    <location>
        <begin position="14"/>
        <end position="46"/>
    </location>
</feature>
<dbReference type="InterPro" id="IPR050663">
    <property type="entry name" value="Ankyrin-SOCS_Box"/>
</dbReference>
<evidence type="ECO:0000256" key="2">
    <source>
        <dbReference type="ARBA" id="ARBA00023043"/>
    </source>
</evidence>
<dbReference type="PROSITE" id="PS50297">
    <property type="entry name" value="ANK_REP_REGION"/>
    <property type="match status" value="5"/>
</dbReference>
<dbReference type="Pfam" id="PF00023">
    <property type="entry name" value="Ank"/>
    <property type="match status" value="1"/>
</dbReference>
<dbReference type="AlphaFoldDB" id="A0A5J5EKE7"/>
<keyword evidence="5" id="KW-1185">Reference proteome</keyword>
<name>A0A5J5EKE7_9PEZI</name>
<feature type="repeat" description="ANK" evidence="3">
    <location>
        <begin position="166"/>
        <end position="194"/>
    </location>
</feature>
<feature type="repeat" description="ANK" evidence="3">
    <location>
        <begin position="82"/>
        <end position="114"/>
    </location>
</feature>
<dbReference type="PROSITE" id="PS50088">
    <property type="entry name" value="ANK_REPEAT"/>
    <property type="match status" value="5"/>
</dbReference>
<evidence type="ECO:0000313" key="5">
    <source>
        <dbReference type="Proteomes" id="UP000326924"/>
    </source>
</evidence>
<gene>
    <name evidence="4" type="ORF">FN846DRAFT_767667</name>
</gene>
<dbReference type="GO" id="GO:0000976">
    <property type="term" value="F:transcription cis-regulatory region binding"/>
    <property type="evidence" value="ECO:0007669"/>
    <property type="project" value="TreeGrafter"/>
</dbReference>
<protein>
    <submittedName>
        <fullName evidence="4">Ankyrin repeat-containing domain protein</fullName>
    </submittedName>
</protein>
<organism evidence="4 5">
    <name type="scientific">Sphaerosporella brunnea</name>
    <dbReference type="NCBI Taxonomy" id="1250544"/>
    <lineage>
        <taxon>Eukaryota</taxon>
        <taxon>Fungi</taxon>
        <taxon>Dikarya</taxon>
        <taxon>Ascomycota</taxon>
        <taxon>Pezizomycotina</taxon>
        <taxon>Pezizomycetes</taxon>
        <taxon>Pezizales</taxon>
        <taxon>Pyronemataceae</taxon>
        <taxon>Sphaerosporella</taxon>
    </lineage>
</organism>
<feature type="non-terminal residue" evidence="4">
    <location>
        <position position="1"/>
    </location>
</feature>
<dbReference type="Pfam" id="PF12796">
    <property type="entry name" value="Ank_2"/>
    <property type="match status" value="2"/>
</dbReference>
<dbReference type="SMART" id="SM00248">
    <property type="entry name" value="ANK"/>
    <property type="match status" value="5"/>
</dbReference>